<gene>
    <name evidence="2" type="ORF">C8R41DRAFT_913222</name>
</gene>
<reference evidence="2" key="1">
    <citation type="submission" date="2022-08" db="EMBL/GenBank/DDBJ databases">
        <title>A Global Phylogenomic Analysis of the Shiitake Genus Lentinula.</title>
        <authorList>
            <consortium name="DOE Joint Genome Institute"/>
            <person name="Sierra-Patev S."/>
            <person name="Min B."/>
            <person name="Naranjo-Ortiz M."/>
            <person name="Looney B."/>
            <person name="Konkel Z."/>
            <person name="Slot J.C."/>
            <person name="Sakamoto Y."/>
            <person name="Steenwyk J.L."/>
            <person name="Rokas A."/>
            <person name="Carro J."/>
            <person name="Camarero S."/>
            <person name="Ferreira P."/>
            <person name="Molpeceres G."/>
            <person name="Ruiz-Duenas F.J."/>
            <person name="Serrano A."/>
            <person name="Henrissat B."/>
            <person name="Drula E."/>
            <person name="Hughes K.W."/>
            <person name="Mata J.L."/>
            <person name="Ishikawa N.K."/>
            <person name="Vargas-Isla R."/>
            <person name="Ushijima S."/>
            <person name="Smith C.A."/>
            <person name="Ahrendt S."/>
            <person name="Andreopoulos W."/>
            <person name="He G."/>
            <person name="Labutti K."/>
            <person name="Lipzen A."/>
            <person name="Ng V."/>
            <person name="Riley R."/>
            <person name="Sandor L."/>
            <person name="Barry K."/>
            <person name="Martinez A.T."/>
            <person name="Xiao Y."/>
            <person name="Gibbons J.G."/>
            <person name="Terashima K."/>
            <person name="Grigoriev I.V."/>
            <person name="Hibbett D.S."/>
        </authorList>
    </citation>
    <scope>NUCLEOTIDE SEQUENCE</scope>
    <source>
        <strain evidence="2">RHP3577 ss4</strain>
    </source>
</reference>
<keyword evidence="3" id="KW-1185">Reference proteome</keyword>
<dbReference type="Proteomes" id="UP001150217">
    <property type="component" value="Unassembled WGS sequence"/>
</dbReference>
<sequence>MPPQLKRTLPWADAHQDEYNEDFAPYTRVRLVMQNGSYETEIDLLRLKNAELEARVNELESDMERILNIEMDDVVLLKEDMLSYYRQYRESQLEIMELEEEISKLWADANHQSLGQSPLEEGTLIRSELGSLEEKQLVAHTRQVDQGGVTSFEKQGMGRNVGVDELPAKDCIPEYVPDLRDVSQTNAGPDLRDCAGASSCSEFDEHIDGSSENISNMNSTHSTSSLTSLDTLPYPTGAPSLGWFFEAFHYLNTALGPQYIGLLQEWVDYERKHHWLNPHKLAGFSPEKRPTVLLDWMKNRPRPLPKVDKRGFFTPNFAEEVWAWWASLQPQWRLLDEGGLPVSFEQFGDDLSPLNKHGRNAWVGLLACIKWWGIGLKHYASDDHELYLSSWHSIVADMAKMLGKLVVD</sequence>
<protein>
    <recommendedName>
        <fullName evidence="4">Transcription activator GCR1-like domain-containing protein</fullName>
    </recommendedName>
</protein>
<evidence type="ECO:0008006" key="4">
    <source>
        <dbReference type="Google" id="ProtNLM"/>
    </source>
</evidence>
<proteinExistence type="predicted"/>
<evidence type="ECO:0000313" key="2">
    <source>
        <dbReference type="EMBL" id="KAJ4501232.1"/>
    </source>
</evidence>
<evidence type="ECO:0000256" key="1">
    <source>
        <dbReference type="SAM" id="Coils"/>
    </source>
</evidence>
<dbReference type="EMBL" id="JANVFT010000002">
    <property type="protein sequence ID" value="KAJ4501232.1"/>
    <property type="molecule type" value="Genomic_DNA"/>
</dbReference>
<keyword evidence="1" id="KW-0175">Coiled coil</keyword>
<comment type="caution">
    <text evidence="2">The sequence shown here is derived from an EMBL/GenBank/DDBJ whole genome shotgun (WGS) entry which is preliminary data.</text>
</comment>
<organism evidence="2 3">
    <name type="scientific">Lentinula lateritia</name>
    <dbReference type="NCBI Taxonomy" id="40482"/>
    <lineage>
        <taxon>Eukaryota</taxon>
        <taxon>Fungi</taxon>
        <taxon>Dikarya</taxon>
        <taxon>Basidiomycota</taxon>
        <taxon>Agaricomycotina</taxon>
        <taxon>Agaricomycetes</taxon>
        <taxon>Agaricomycetidae</taxon>
        <taxon>Agaricales</taxon>
        <taxon>Marasmiineae</taxon>
        <taxon>Omphalotaceae</taxon>
        <taxon>Lentinula</taxon>
    </lineage>
</organism>
<evidence type="ECO:0000313" key="3">
    <source>
        <dbReference type="Proteomes" id="UP001150217"/>
    </source>
</evidence>
<accession>A0ABQ8VXW9</accession>
<feature type="coiled-coil region" evidence="1">
    <location>
        <begin position="35"/>
        <end position="101"/>
    </location>
</feature>
<name>A0ABQ8VXW9_9AGAR</name>